<keyword evidence="6" id="KW-0732">Signal</keyword>
<keyword evidence="4" id="KW-0378">Hydrolase</keyword>
<keyword evidence="2 7" id="KW-0121">Carboxypeptidase</keyword>
<evidence type="ECO:0000256" key="5">
    <source>
        <dbReference type="ARBA" id="ARBA00023180"/>
    </source>
</evidence>
<dbReference type="SUPFAM" id="SSF53474">
    <property type="entry name" value="alpha/beta-Hydrolases"/>
    <property type="match status" value="1"/>
</dbReference>
<dbReference type="GO" id="GO:0000324">
    <property type="term" value="C:fungal-type vacuole"/>
    <property type="evidence" value="ECO:0007669"/>
    <property type="project" value="TreeGrafter"/>
</dbReference>
<dbReference type="PANTHER" id="PTHR11802:SF64">
    <property type="entry name" value="CARBOXYPEPTIDASE"/>
    <property type="match status" value="1"/>
</dbReference>
<evidence type="ECO:0000256" key="2">
    <source>
        <dbReference type="ARBA" id="ARBA00022645"/>
    </source>
</evidence>
<evidence type="ECO:0000313" key="7">
    <source>
        <dbReference type="EMBL" id="ATY63109.1"/>
    </source>
</evidence>
<organism evidence="7 8">
    <name type="scientific">Cordyceps militaris</name>
    <name type="common">Caterpillar fungus</name>
    <name type="synonym">Clavaria militaris</name>
    <dbReference type="NCBI Taxonomy" id="73501"/>
    <lineage>
        <taxon>Eukaryota</taxon>
        <taxon>Fungi</taxon>
        <taxon>Dikarya</taxon>
        <taxon>Ascomycota</taxon>
        <taxon>Pezizomycotina</taxon>
        <taxon>Sordariomycetes</taxon>
        <taxon>Hypocreomycetidae</taxon>
        <taxon>Hypocreales</taxon>
        <taxon>Cordycipitaceae</taxon>
        <taxon>Cordyceps</taxon>
    </lineage>
</organism>
<evidence type="ECO:0000256" key="6">
    <source>
        <dbReference type="SAM" id="SignalP"/>
    </source>
</evidence>
<dbReference type="VEuPathDB" id="FungiDB:A9K55_007783"/>
<dbReference type="PRINTS" id="PR00724">
    <property type="entry name" value="CRBOXYPTASEC"/>
</dbReference>
<dbReference type="GO" id="GO:0004185">
    <property type="term" value="F:serine-type carboxypeptidase activity"/>
    <property type="evidence" value="ECO:0007669"/>
    <property type="project" value="InterPro"/>
</dbReference>
<comment type="similarity">
    <text evidence="1">Belongs to the peptidase S10 family.</text>
</comment>
<dbReference type="InterPro" id="IPR001563">
    <property type="entry name" value="Peptidase_S10"/>
</dbReference>
<protein>
    <submittedName>
        <fullName evidence="7">Peptidase serine carboxypeptidase</fullName>
    </submittedName>
</protein>
<accession>A0A2H4SJ61</accession>
<name>A0A2H4SJ61_CORMI</name>
<proteinExistence type="inferred from homology"/>
<keyword evidence="5" id="KW-0325">Glycoprotein</keyword>
<dbReference type="EMBL" id="CP023324">
    <property type="protein sequence ID" value="ATY63109.1"/>
    <property type="molecule type" value="Genomic_DNA"/>
</dbReference>
<dbReference type="VEuPathDB" id="FungiDB:CCM_07085"/>
<reference evidence="7 8" key="1">
    <citation type="journal article" date="2017" name="BMC Genomics">
        <title>Chromosome level assembly and secondary metabolite potential of the parasitic fungus Cordyceps militaris.</title>
        <authorList>
            <person name="Kramer G.J."/>
            <person name="Nodwell J.R."/>
        </authorList>
    </citation>
    <scope>NUCLEOTIDE SEQUENCE [LARGE SCALE GENOMIC DNA]</scope>
    <source>
        <strain evidence="7 8">ATCC 34164</strain>
    </source>
</reference>
<dbReference type="GO" id="GO:0006508">
    <property type="term" value="P:proteolysis"/>
    <property type="evidence" value="ECO:0007669"/>
    <property type="project" value="UniProtKB-KW"/>
</dbReference>
<evidence type="ECO:0000256" key="3">
    <source>
        <dbReference type="ARBA" id="ARBA00022670"/>
    </source>
</evidence>
<dbReference type="Pfam" id="PF00450">
    <property type="entry name" value="Peptidase_S10"/>
    <property type="match status" value="1"/>
</dbReference>
<dbReference type="PANTHER" id="PTHR11802">
    <property type="entry name" value="SERINE PROTEASE FAMILY S10 SERINE CARBOXYPEPTIDASE"/>
    <property type="match status" value="1"/>
</dbReference>
<evidence type="ECO:0000313" key="8">
    <source>
        <dbReference type="Proteomes" id="UP000323067"/>
    </source>
</evidence>
<sequence length="566" mass="62785">MVALHWISNLLVGLSLSTNTAAQFVTAPTSFTNVTGYANVPVRYKQVPNGICELNPNVKSYSGYADIAADQHTFFWFFEAREVDPLAAPLTIWISGGPGSSSMNGLWKEIGPCRVDYFGDVYNNPYAWSRRSNLLFIDQPTQVGFSYSVPVPGMVSAETQAIHVLPNKTCPDNAKGTCGTYSLPYFNMTANSTVNAAPSMWKTLQGFMGAFPQYSRRGVHLVSQSYGGHYAPVFADYFVKQNEKSIPGAAHIDLKSVLIGNGVYHPITQFQFLYNFTVAPGNTYDFSPFNTSTQKLMYDNLYGPGKCLDMLKECDKNGDDKQCNSAERFCVRNIKDFPATHAKRNGYDIRQRIPDAFPYGFYRDYLNRADIQAAIGAFTNFTPSSTTVFDAFQTTGDAARSVGVIEALRNLVKHDINVALWSGDADFNCNWMGNQETARMVKAPGWGEAGYADLATSDGQVNAQVKQSHKFSFTRFFWAGHETPFYQPLASLEYFERVISGRDIATGRVDVASQCAYRSVGTPESTFRQGNSTVQWTVMPRNLTYDTNTHKPGAPWAKKINACNAH</sequence>
<dbReference type="Gene3D" id="3.40.50.1820">
    <property type="entry name" value="alpha/beta hydrolase"/>
    <property type="match status" value="1"/>
</dbReference>
<dbReference type="AlphaFoldDB" id="A0A2H4SJ61"/>
<evidence type="ECO:0000256" key="1">
    <source>
        <dbReference type="ARBA" id="ARBA00009431"/>
    </source>
</evidence>
<dbReference type="OrthoDB" id="443318at2759"/>
<keyword evidence="3" id="KW-0645">Protease</keyword>
<feature type="signal peptide" evidence="6">
    <location>
        <begin position="1"/>
        <end position="22"/>
    </location>
</feature>
<dbReference type="InterPro" id="IPR029058">
    <property type="entry name" value="AB_hydrolase_fold"/>
</dbReference>
<feature type="chain" id="PRO_5014195487" evidence="6">
    <location>
        <begin position="23"/>
        <end position="566"/>
    </location>
</feature>
<evidence type="ECO:0000256" key="4">
    <source>
        <dbReference type="ARBA" id="ARBA00022801"/>
    </source>
</evidence>
<dbReference type="Proteomes" id="UP000323067">
    <property type="component" value="Chromosome vii"/>
</dbReference>
<gene>
    <name evidence="7" type="ORF">A9K55_007783</name>
</gene>